<dbReference type="RefSeq" id="XP_024744275.1">
    <property type="nucleotide sequence ID" value="XM_024870547.1"/>
</dbReference>
<evidence type="ECO:0000313" key="2">
    <source>
        <dbReference type="Proteomes" id="UP000235371"/>
    </source>
</evidence>
<organism evidence="1 2">
    <name type="scientific">Hyaloscypha bicolor E</name>
    <dbReference type="NCBI Taxonomy" id="1095630"/>
    <lineage>
        <taxon>Eukaryota</taxon>
        <taxon>Fungi</taxon>
        <taxon>Dikarya</taxon>
        <taxon>Ascomycota</taxon>
        <taxon>Pezizomycotina</taxon>
        <taxon>Leotiomycetes</taxon>
        <taxon>Helotiales</taxon>
        <taxon>Hyaloscyphaceae</taxon>
        <taxon>Hyaloscypha</taxon>
        <taxon>Hyaloscypha bicolor</taxon>
    </lineage>
</organism>
<keyword evidence="2" id="KW-1185">Reference proteome</keyword>
<accession>A0A2J6TWK1</accession>
<sequence length="178" mass="20416">MIYVITQPGSTAPSRRPYRDCTSKWRVPAFPLARLACASCMHRPLFSNYRASTRDVKPHLATSFQYICSFKNESVQYTIRICPLYEIDSDLGSQPIGVMLGRRPVEPGYQTAMRRHASRTSKEAQYRERHIIISMASKSLFMRKGYSGRTPIGQYFRCSTLVSRGSLFFHFPEVFVAI</sequence>
<name>A0A2J6TWK1_9HELO</name>
<gene>
    <name evidence="1" type="ORF">K444DRAFT_14353</name>
</gene>
<reference evidence="1 2" key="1">
    <citation type="submission" date="2016-04" db="EMBL/GenBank/DDBJ databases">
        <title>A degradative enzymes factory behind the ericoid mycorrhizal symbiosis.</title>
        <authorList>
            <consortium name="DOE Joint Genome Institute"/>
            <person name="Martino E."/>
            <person name="Morin E."/>
            <person name="Grelet G."/>
            <person name="Kuo A."/>
            <person name="Kohler A."/>
            <person name="Daghino S."/>
            <person name="Barry K."/>
            <person name="Choi C."/>
            <person name="Cichocki N."/>
            <person name="Clum A."/>
            <person name="Copeland A."/>
            <person name="Hainaut M."/>
            <person name="Haridas S."/>
            <person name="Labutti K."/>
            <person name="Lindquist E."/>
            <person name="Lipzen A."/>
            <person name="Khouja H.-R."/>
            <person name="Murat C."/>
            <person name="Ohm R."/>
            <person name="Olson A."/>
            <person name="Spatafora J."/>
            <person name="Veneault-Fourrey C."/>
            <person name="Henrissat B."/>
            <person name="Grigoriev I."/>
            <person name="Martin F."/>
            <person name="Perotto S."/>
        </authorList>
    </citation>
    <scope>NUCLEOTIDE SEQUENCE [LARGE SCALE GENOMIC DNA]</scope>
    <source>
        <strain evidence="1 2">E</strain>
    </source>
</reference>
<dbReference type="Proteomes" id="UP000235371">
    <property type="component" value="Unassembled WGS sequence"/>
</dbReference>
<dbReference type="EMBL" id="KZ613740">
    <property type="protein sequence ID" value="PMD67371.1"/>
    <property type="molecule type" value="Genomic_DNA"/>
</dbReference>
<evidence type="ECO:0000313" key="1">
    <source>
        <dbReference type="EMBL" id="PMD67371.1"/>
    </source>
</evidence>
<protein>
    <submittedName>
        <fullName evidence="1">Uncharacterized protein</fullName>
    </submittedName>
</protein>
<dbReference type="InParanoid" id="A0A2J6TWK1"/>
<proteinExistence type="predicted"/>
<dbReference type="GeneID" id="36578629"/>
<dbReference type="AlphaFoldDB" id="A0A2J6TWK1"/>